<evidence type="ECO:0000256" key="3">
    <source>
        <dbReference type="ARBA" id="ARBA00013244"/>
    </source>
</evidence>
<feature type="region of interest" description="Disordered" evidence="7">
    <location>
        <begin position="1"/>
        <end position="39"/>
    </location>
</feature>
<protein>
    <recommendedName>
        <fullName evidence="3">diacylglycerol O-acyltransferase</fullName>
        <ecNumber evidence="3">2.3.1.20</ecNumber>
    </recommendedName>
</protein>
<keyword evidence="10" id="KW-1185">Reference proteome</keyword>
<comment type="subcellular location">
    <subcellularLocation>
        <location evidence="1">Endoplasmic reticulum membrane</location>
        <topology evidence="1">Multi-pass membrane protein</topology>
    </subcellularLocation>
</comment>
<gene>
    <name evidence="9" type="ORF">ACAOBT_LOCUS15220</name>
</gene>
<dbReference type="OrthoDB" id="10039049at2759"/>
<dbReference type="GO" id="GO:0019432">
    <property type="term" value="P:triglyceride biosynthetic process"/>
    <property type="evidence" value="ECO:0007669"/>
    <property type="project" value="TreeGrafter"/>
</dbReference>
<dbReference type="PANTHER" id="PTHR10408:SF7">
    <property type="entry name" value="DIACYLGLYCEROL O-ACYLTRANSFERASE 1"/>
    <property type="match status" value="1"/>
</dbReference>
<keyword evidence="8" id="KW-0472">Membrane</keyword>
<dbReference type="GO" id="GO:0004144">
    <property type="term" value="F:diacylglycerol O-acyltransferase activity"/>
    <property type="evidence" value="ECO:0007669"/>
    <property type="project" value="UniProtKB-EC"/>
</dbReference>
<feature type="transmembrane region" description="Helical" evidence="8">
    <location>
        <begin position="137"/>
        <end position="157"/>
    </location>
</feature>
<evidence type="ECO:0000256" key="2">
    <source>
        <dbReference type="ARBA" id="ARBA00005189"/>
    </source>
</evidence>
<evidence type="ECO:0000256" key="5">
    <source>
        <dbReference type="ARBA" id="ARBA00022824"/>
    </source>
</evidence>
<sequence>MTEQEGIRKRERAQSVTRAEEIQAEEQKARKNQHDKPCHKPRDSLFSWNSGFDNFTGFVNWAFLLLSIGGLRLLLENFIKYGIRIDPIQWIKLLVDDQPNSEHPSIAMILYSVVPVVLCLLIEKGLAVEIISTVPGMFVHIINLLVVILLPMIVIHFKEGFNLSKFIFSTTVYTS</sequence>
<keyword evidence="6" id="KW-0012">Acyltransferase</keyword>
<evidence type="ECO:0000313" key="10">
    <source>
        <dbReference type="Proteomes" id="UP001152888"/>
    </source>
</evidence>
<feature type="transmembrane region" description="Helical" evidence="8">
    <location>
        <begin position="55"/>
        <end position="75"/>
    </location>
</feature>
<dbReference type="GO" id="GO:0005789">
    <property type="term" value="C:endoplasmic reticulum membrane"/>
    <property type="evidence" value="ECO:0007669"/>
    <property type="project" value="UniProtKB-SubCell"/>
</dbReference>
<dbReference type="EMBL" id="CAKOFQ010006927">
    <property type="protein sequence ID" value="CAH1982804.1"/>
    <property type="molecule type" value="Genomic_DNA"/>
</dbReference>
<name>A0A9P0PEF5_ACAOB</name>
<dbReference type="Proteomes" id="UP001152888">
    <property type="component" value="Unassembled WGS sequence"/>
</dbReference>
<evidence type="ECO:0000256" key="1">
    <source>
        <dbReference type="ARBA" id="ARBA00004477"/>
    </source>
</evidence>
<dbReference type="AlphaFoldDB" id="A0A9P0PEF5"/>
<dbReference type="EC" id="2.3.1.20" evidence="3"/>
<reference evidence="9" key="1">
    <citation type="submission" date="2022-03" db="EMBL/GenBank/DDBJ databases">
        <authorList>
            <person name="Sayadi A."/>
        </authorList>
    </citation>
    <scope>NUCLEOTIDE SEQUENCE</scope>
</reference>
<comment type="caution">
    <text evidence="9">The sequence shown here is derived from an EMBL/GenBank/DDBJ whole genome shotgun (WGS) entry which is preliminary data.</text>
</comment>
<keyword evidence="8" id="KW-1133">Transmembrane helix</keyword>
<feature type="transmembrane region" description="Helical" evidence="8">
    <location>
        <begin position="108"/>
        <end position="131"/>
    </location>
</feature>
<comment type="pathway">
    <text evidence="2">Lipid metabolism.</text>
</comment>
<accession>A0A9P0PEF5</accession>
<dbReference type="InterPro" id="IPR014371">
    <property type="entry name" value="Oat_ACAT_DAG_ARE"/>
</dbReference>
<evidence type="ECO:0000256" key="4">
    <source>
        <dbReference type="ARBA" id="ARBA00022679"/>
    </source>
</evidence>
<proteinExistence type="predicted"/>
<keyword evidence="5" id="KW-0256">Endoplasmic reticulum</keyword>
<keyword evidence="8" id="KW-0812">Transmembrane</keyword>
<evidence type="ECO:0000256" key="6">
    <source>
        <dbReference type="ARBA" id="ARBA00023315"/>
    </source>
</evidence>
<feature type="compositionally biased region" description="Basic and acidic residues" evidence="7">
    <location>
        <begin position="18"/>
        <end position="39"/>
    </location>
</feature>
<organism evidence="9 10">
    <name type="scientific">Acanthoscelides obtectus</name>
    <name type="common">Bean weevil</name>
    <name type="synonym">Bruchus obtectus</name>
    <dbReference type="NCBI Taxonomy" id="200917"/>
    <lineage>
        <taxon>Eukaryota</taxon>
        <taxon>Metazoa</taxon>
        <taxon>Ecdysozoa</taxon>
        <taxon>Arthropoda</taxon>
        <taxon>Hexapoda</taxon>
        <taxon>Insecta</taxon>
        <taxon>Pterygota</taxon>
        <taxon>Neoptera</taxon>
        <taxon>Endopterygota</taxon>
        <taxon>Coleoptera</taxon>
        <taxon>Polyphaga</taxon>
        <taxon>Cucujiformia</taxon>
        <taxon>Chrysomeloidea</taxon>
        <taxon>Chrysomelidae</taxon>
        <taxon>Bruchinae</taxon>
        <taxon>Bruchini</taxon>
        <taxon>Acanthoscelides</taxon>
    </lineage>
</organism>
<evidence type="ECO:0000256" key="7">
    <source>
        <dbReference type="SAM" id="MobiDB-lite"/>
    </source>
</evidence>
<evidence type="ECO:0000313" key="9">
    <source>
        <dbReference type="EMBL" id="CAH1982804.1"/>
    </source>
</evidence>
<dbReference type="PANTHER" id="PTHR10408">
    <property type="entry name" value="STEROL O-ACYLTRANSFERASE"/>
    <property type="match status" value="1"/>
</dbReference>
<evidence type="ECO:0000256" key="8">
    <source>
        <dbReference type="SAM" id="Phobius"/>
    </source>
</evidence>
<keyword evidence="4" id="KW-0808">Transferase</keyword>